<name>A0A9E7JTA6_9LILI</name>
<dbReference type="EMBL" id="CP097505">
    <property type="protein sequence ID" value="URD91829.1"/>
    <property type="molecule type" value="Genomic_DNA"/>
</dbReference>
<dbReference type="PANTHER" id="PTHR22426">
    <property type="entry name" value="ARGININE_SERINE-RICH COILED-COIL PROTEIN 2"/>
    <property type="match status" value="1"/>
</dbReference>
<evidence type="ECO:0000313" key="3">
    <source>
        <dbReference type="EMBL" id="URD91829.1"/>
    </source>
</evidence>
<sequence>MDITRSEWLHNKVNRNLVGVGGVGFLSTDQKKKLLWGNKKNNSTEESSSRWDLHLFPDQDRQEKFNRLMGVKGNVASECKPDNNDGSLHAKKQEELDTDLEKQYTAGLRRRDGRTVGLGFAKVKFAAGSSNAQPSPPQTHPLFHLLILQLSIRVKPSKRLRTIDC</sequence>
<gene>
    <name evidence="3" type="ORF">MUK42_28134</name>
</gene>
<organism evidence="3 4">
    <name type="scientific">Musa troglodytarum</name>
    <name type="common">fe'i banana</name>
    <dbReference type="NCBI Taxonomy" id="320322"/>
    <lineage>
        <taxon>Eukaryota</taxon>
        <taxon>Viridiplantae</taxon>
        <taxon>Streptophyta</taxon>
        <taxon>Embryophyta</taxon>
        <taxon>Tracheophyta</taxon>
        <taxon>Spermatophyta</taxon>
        <taxon>Magnoliopsida</taxon>
        <taxon>Liliopsida</taxon>
        <taxon>Zingiberales</taxon>
        <taxon>Musaceae</taxon>
        <taxon>Musa</taxon>
    </lineage>
</organism>
<feature type="region of interest" description="Disordered" evidence="1">
    <location>
        <begin position="76"/>
        <end position="95"/>
    </location>
</feature>
<feature type="domain" description="Small acidic protein-like" evidence="2">
    <location>
        <begin position="51"/>
        <end position="119"/>
    </location>
</feature>
<dbReference type="Pfam" id="PF15477">
    <property type="entry name" value="SMAP"/>
    <property type="match status" value="1"/>
</dbReference>
<dbReference type="InterPro" id="IPR028124">
    <property type="entry name" value="SMAP_dom"/>
</dbReference>
<evidence type="ECO:0000313" key="4">
    <source>
        <dbReference type="Proteomes" id="UP001055439"/>
    </source>
</evidence>
<dbReference type="Proteomes" id="UP001055439">
    <property type="component" value="Chromosome 3"/>
</dbReference>
<dbReference type="OrthoDB" id="786972at2759"/>
<dbReference type="PANTHER" id="PTHR22426:SF2">
    <property type="entry name" value="ARGININE_SERINE-RICH COILED-COIL PROTEIN 2"/>
    <property type="match status" value="1"/>
</dbReference>
<reference evidence="3" key="1">
    <citation type="submission" date="2022-05" db="EMBL/GenBank/DDBJ databases">
        <title>The Musa troglodytarum L. genome provides insights into the mechanism of non-climacteric behaviour and enrichment of carotenoids.</title>
        <authorList>
            <person name="Wang J."/>
        </authorList>
    </citation>
    <scope>NUCLEOTIDE SEQUENCE</scope>
    <source>
        <tissue evidence="3">Leaf</tissue>
    </source>
</reference>
<evidence type="ECO:0000259" key="2">
    <source>
        <dbReference type="Pfam" id="PF15477"/>
    </source>
</evidence>
<keyword evidence="4" id="KW-1185">Reference proteome</keyword>
<evidence type="ECO:0000256" key="1">
    <source>
        <dbReference type="SAM" id="MobiDB-lite"/>
    </source>
</evidence>
<accession>A0A9E7JTA6</accession>
<protein>
    <recommendedName>
        <fullName evidence="2">Small acidic protein-like domain-containing protein</fullName>
    </recommendedName>
</protein>
<proteinExistence type="predicted"/>
<dbReference type="AlphaFoldDB" id="A0A9E7JTA6"/>